<dbReference type="Proteomes" id="UP001148125">
    <property type="component" value="Unassembled WGS sequence"/>
</dbReference>
<dbReference type="Gene3D" id="3.30.70.270">
    <property type="match status" value="1"/>
</dbReference>
<dbReference type="InterPro" id="IPR000160">
    <property type="entry name" value="GGDEF_dom"/>
</dbReference>
<dbReference type="SUPFAM" id="SSF55073">
    <property type="entry name" value="Nucleotide cyclase"/>
    <property type="match status" value="1"/>
</dbReference>
<dbReference type="Gene3D" id="3.30.450.40">
    <property type="match status" value="1"/>
</dbReference>
<dbReference type="InterPro" id="IPR029016">
    <property type="entry name" value="GAF-like_dom_sf"/>
</dbReference>
<feature type="domain" description="GGDEF" evidence="1">
    <location>
        <begin position="169"/>
        <end position="301"/>
    </location>
</feature>
<comment type="caution">
    <text evidence="2">The sequence shown here is derived from an EMBL/GenBank/DDBJ whole genome shotgun (WGS) entry which is preliminary data.</text>
</comment>
<organism evidence="2 3">
    <name type="scientific">Alkalihalobacterium chitinilyticum</name>
    <dbReference type="NCBI Taxonomy" id="2980103"/>
    <lineage>
        <taxon>Bacteria</taxon>
        <taxon>Bacillati</taxon>
        <taxon>Bacillota</taxon>
        <taxon>Bacilli</taxon>
        <taxon>Bacillales</taxon>
        <taxon>Bacillaceae</taxon>
        <taxon>Alkalihalobacterium</taxon>
    </lineage>
</organism>
<dbReference type="PANTHER" id="PTHR46663">
    <property type="entry name" value="DIGUANYLATE CYCLASE DGCT-RELATED"/>
    <property type="match status" value="1"/>
</dbReference>
<reference evidence="2" key="1">
    <citation type="submission" date="2024-05" db="EMBL/GenBank/DDBJ databases">
        <title>Alkalihalobacillus sp. strain MEB203 novel alkaliphilic bacterium from Lonar Lake, India.</title>
        <authorList>
            <person name="Joshi A."/>
            <person name="Thite S."/>
            <person name="Mengade P."/>
        </authorList>
    </citation>
    <scope>NUCLEOTIDE SEQUENCE</scope>
    <source>
        <strain evidence="2">MEB 203</strain>
    </source>
</reference>
<dbReference type="PANTHER" id="PTHR46663:SF2">
    <property type="entry name" value="GGDEF DOMAIN-CONTAINING PROTEIN"/>
    <property type="match status" value="1"/>
</dbReference>
<protein>
    <submittedName>
        <fullName evidence="2">Sensor domain-containing diguanylate cyclase</fullName>
    </submittedName>
</protein>
<dbReference type="SMART" id="SM00065">
    <property type="entry name" value="GAF"/>
    <property type="match status" value="1"/>
</dbReference>
<evidence type="ECO:0000259" key="1">
    <source>
        <dbReference type="PROSITE" id="PS50887"/>
    </source>
</evidence>
<dbReference type="Pfam" id="PF00990">
    <property type="entry name" value="GGDEF"/>
    <property type="match status" value="1"/>
</dbReference>
<dbReference type="SMART" id="SM00267">
    <property type="entry name" value="GGDEF"/>
    <property type="match status" value="1"/>
</dbReference>
<dbReference type="CDD" id="cd01949">
    <property type="entry name" value="GGDEF"/>
    <property type="match status" value="1"/>
</dbReference>
<dbReference type="Pfam" id="PF01590">
    <property type="entry name" value="GAF"/>
    <property type="match status" value="1"/>
</dbReference>
<dbReference type="InterPro" id="IPR003018">
    <property type="entry name" value="GAF"/>
</dbReference>
<name>A0ABT5VCM0_9BACI</name>
<dbReference type="RefSeq" id="WP_275117826.1">
    <property type="nucleotide sequence ID" value="NZ_JAOTPO010000004.1"/>
</dbReference>
<evidence type="ECO:0000313" key="3">
    <source>
        <dbReference type="Proteomes" id="UP001148125"/>
    </source>
</evidence>
<keyword evidence="3" id="KW-1185">Reference proteome</keyword>
<accession>A0ABT5VCM0</accession>
<sequence>MTYKAATDLLELVNSSIEGKMLFIGKTSEDTFSIIKSIDNGTEIPITDNQEIRLKESYCQQIFFGSREPLIINDSKSHPFTSQLAVTNDLNIQSYIGVPIFYKDGEMFGTLCALDCKPSHFTEKDIDILVKYSNLFSYVIELEKQLKTDPLTGLYNRSYLADNFEFIADKGAVMLLDLDGFKQVNDTYGHDVGDLVLKEVGNRLKQTIGPNDLAIRMGGDEFVLLIPHQTDKNLLDQLGKQLTKDLSNWTAFDYTINVSTSIGIVQYPQEGKELSKLLKKADHAMYEAKRSEKNTYRFYLSPSTCSQLSK</sequence>
<dbReference type="NCBIfam" id="TIGR00254">
    <property type="entry name" value="GGDEF"/>
    <property type="match status" value="1"/>
</dbReference>
<gene>
    <name evidence="2" type="ORF">N7Z68_07360</name>
</gene>
<proteinExistence type="predicted"/>
<dbReference type="SUPFAM" id="SSF55781">
    <property type="entry name" value="GAF domain-like"/>
    <property type="match status" value="1"/>
</dbReference>
<dbReference type="InterPro" id="IPR052163">
    <property type="entry name" value="DGC-Regulatory_Protein"/>
</dbReference>
<evidence type="ECO:0000313" key="2">
    <source>
        <dbReference type="EMBL" id="MDE5413200.1"/>
    </source>
</evidence>
<dbReference type="EMBL" id="JAOTPO010000004">
    <property type="protein sequence ID" value="MDE5413200.1"/>
    <property type="molecule type" value="Genomic_DNA"/>
</dbReference>
<dbReference type="PROSITE" id="PS50887">
    <property type="entry name" value="GGDEF"/>
    <property type="match status" value="1"/>
</dbReference>
<dbReference type="InterPro" id="IPR029787">
    <property type="entry name" value="Nucleotide_cyclase"/>
</dbReference>
<dbReference type="InterPro" id="IPR043128">
    <property type="entry name" value="Rev_trsase/Diguanyl_cyclase"/>
</dbReference>